<dbReference type="EMBL" id="WHNX01000009">
    <property type="protein sequence ID" value="MPW25575.1"/>
    <property type="molecule type" value="Genomic_DNA"/>
</dbReference>
<reference evidence="2 3" key="1">
    <citation type="submission" date="2019-10" db="EMBL/GenBank/DDBJ databases">
        <title>Alkalibaculum tamaniensis sp.nov., a new alkaliphilic acetogen, isolated on methoxylated aromatics from a mud volcano.</title>
        <authorList>
            <person name="Khomyakova M.A."/>
            <person name="Merkel A.Y."/>
            <person name="Bonch-Osmolovskaya E.A."/>
            <person name="Slobodkin A.I."/>
        </authorList>
    </citation>
    <scope>NUCLEOTIDE SEQUENCE [LARGE SCALE GENOMIC DNA]</scope>
    <source>
        <strain evidence="2 3">M08DMB</strain>
    </source>
</reference>
<dbReference type="RefSeq" id="WP_152803176.1">
    <property type="nucleotide sequence ID" value="NZ_WHNX01000009.1"/>
</dbReference>
<dbReference type="AlphaFoldDB" id="A0A6A7K862"/>
<dbReference type="SUPFAM" id="SSF51556">
    <property type="entry name" value="Metallo-dependent hydrolases"/>
    <property type="match status" value="1"/>
</dbReference>
<dbReference type="Gene3D" id="2.30.40.10">
    <property type="entry name" value="Urease, subunit C, domain 1"/>
    <property type="match status" value="1"/>
</dbReference>
<dbReference type="CDD" id="cd01300">
    <property type="entry name" value="YtcJ_like"/>
    <property type="match status" value="1"/>
</dbReference>
<dbReference type="InterPro" id="IPR011059">
    <property type="entry name" value="Metal-dep_hydrolase_composite"/>
</dbReference>
<dbReference type="SUPFAM" id="SSF51338">
    <property type="entry name" value="Composite domain of metallo-dependent hydrolases"/>
    <property type="match status" value="1"/>
</dbReference>
<evidence type="ECO:0000259" key="1">
    <source>
        <dbReference type="Pfam" id="PF07969"/>
    </source>
</evidence>
<dbReference type="InterPro" id="IPR013108">
    <property type="entry name" value="Amidohydro_3"/>
</dbReference>
<keyword evidence="2" id="KW-0378">Hydrolase</keyword>
<keyword evidence="3" id="KW-1185">Reference proteome</keyword>
<gene>
    <name evidence="2" type="ORF">GC105_07210</name>
</gene>
<evidence type="ECO:0000313" key="3">
    <source>
        <dbReference type="Proteomes" id="UP000440004"/>
    </source>
</evidence>
<dbReference type="Gene3D" id="3.20.20.140">
    <property type="entry name" value="Metal-dependent hydrolases"/>
    <property type="match status" value="1"/>
</dbReference>
<proteinExistence type="predicted"/>
<feature type="domain" description="Amidohydrolase 3" evidence="1">
    <location>
        <begin position="48"/>
        <end position="527"/>
    </location>
</feature>
<sequence length="531" mass="60629">MKADFSFINGKIYTMETKGDFVEAFSVYDRKFTACGTTDEILEDPGKKVIDLGGAIIVPGMIDAHQHTLYHAKNLQTVDLSNTASWEEAKKILKEKADMMPYGSWIHAAGFDHQKWRVPELPLKEDLDEISTRHPIVIDRYCLHVHVVNSKVLDIVGIKKGYIPHIENTIGFDESDEPNGIIWDSGIAPVLKFMPDPLEDYEIKKQAVYDVLTDMNKYGITGVHPVQGKIVDSYEYLGLYQDLDKEGRLTVRMYVSFDELPPFGMKTGFGNNMVKYGFYKIYSDGNLGSRSAAMLEPFSDRPDMKGVLNYSQDEITAMCQEAYDKDLQIGIHAIGDKGLDIVLKAIEKVYYKNPKNDPRFRLIHAFITNEDLIMRIKRLPVIIDMQPCFLSTNVTWAEDRLGPERIKYAFPWRRMVDEGIILTASSDLPVEHYNPFWGIYAIVARKNLEGFPKEGWYPNQRVTTYEALEMYTKNAAYASFEEDIKGTIKTGKLADFVVLDRDPFDTDIDSLKDIKVRRTYLGGRLVYSSDN</sequence>
<accession>A0A6A7K862</accession>
<name>A0A6A7K862_9FIRM</name>
<dbReference type="Gene3D" id="3.10.310.70">
    <property type="match status" value="1"/>
</dbReference>
<dbReference type="PANTHER" id="PTHR22642:SF2">
    <property type="entry name" value="PROTEIN LONG AFTER FAR-RED 3"/>
    <property type="match status" value="1"/>
</dbReference>
<dbReference type="InterPro" id="IPR033932">
    <property type="entry name" value="YtcJ-like"/>
</dbReference>
<dbReference type="Proteomes" id="UP000440004">
    <property type="component" value="Unassembled WGS sequence"/>
</dbReference>
<organism evidence="2 3">
    <name type="scientific">Alkalibaculum sporogenes</name>
    <dbReference type="NCBI Taxonomy" id="2655001"/>
    <lineage>
        <taxon>Bacteria</taxon>
        <taxon>Bacillati</taxon>
        <taxon>Bacillota</taxon>
        <taxon>Clostridia</taxon>
        <taxon>Eubacteriales</taxon>
        <taxon>Eubacteriaceae</taxon>
        <taxon>Alkalibaculum</taxon>
    </lineage>
</organism>
<dbReference type="InterPro" id="IPR032466">
    <property type="entry name" value="Metal_Hydrolase"/>
</dbReference>
<dbReference type="Pfam" id="PF07969">
    <property type="entry name" value="Amidohydro_3"/>
    <property type="match status" value="1"/>
</dbReference>
<evidence type="ECO:0000313" key="2">
    <source>
        <dbReference type="EMBL" id="MPW25575.1"/>
    </source>
</evidence>
<dbReference type="GO" id="GO:0016810">
    <property type="term" value="F:hydrolase activity, acting on carbon-nitrogen (but not peptide) bonds"/>
    <property type="evidence" value="ECO:0007669"/>
    <property type="project" value="InterPro"/>
</dbReference>
<dbReference type="PANTHER" id="PTHR22642">
    <property type="entry name" value="IMIDAZOLONEPROPIONASE"/>
    <property type="match status" value="1"/>
</dbReference>
<comment type="caution">
    <text evidence="2">The sequence shown here is derived from an EMBL/GenBank/DDBJ whole genome shotgun (WGS) entry which is preliminary data.</text>
</comment>
<protein>
    <submittedName>
        <fullName evidence="2">Amidohydrolase family protein</fullName>
    </submittedName>
</protein>